<evidence type="ECO:0000313" key="2">
    <source>
        <dbReference type="Proteomes" id="UP000824156"/>
    </source>
</evidence>
<dbReference type="EMBL" id="DXEZ01000176">
    <property type="protein sequence ID" value="HIX54646.1"/>
    <property type="molecule type" value="Genomic_DNA"/>
</dbReference>
<dbReference type="Proteomes" id="UP000824156">
    <property type="component" value="Unassembled WGS sequence"/>
</dbReference>
<organism evidence="1 2">
    <name type="scientific">Candidatus Sphingobacterium stercoripullorum</name>
    <dbReference type="NCBI Taxonomy" id="2838759"/>
    <lineage>
        <taxon>Bacteria</taxon>
        <taxon>Pseudomonadati</taxon>
        <taxon>Bacteroidota</taxon>
        <taxon>Sphingobacteriia</taxon>
        <taxon>Sphingobacteriales</taxon>
        <taxon>Sphingobacteriaceae</taxon>
        <taxon>Sphingobacterium</taxon>
    </lineage>
</organism>
<proteinExistence type="predicted"/>
<reference evidence="1" key="1">
    <citation type="journal article" date="2021" name="PeerJ">
        <title>Extensive microbial diversity within the chicken gut microbiome revealed by metagenomics and culture.</title>
        <authorList>
            <person name="Gilroy R."/>
            <person name="Ravi A."/>
            <person name="Getino M."/>
            <person name="Pursley I."/>
            <person name="Horton D.L."/>
            <person name="Alikhan N.F."/>
            <person name="Baker D."/>
            <person name="Gharbi K."/>
            <person name="Hall N."/>
            <person name="Watson M."/>
            <person name="Adriaenssens E.M."/>
            <person name="Foster-Nyarko E."/>
            <person name="Jarju S."/>
            <person name="Secka A."/>
            <person name="Antonio M."/>
            <person name="Oren A."/>
            <person name="Chaudhuri R.R."/>
            <person name="La Ragione R."/>
            <person name="Hildebrand F."/>
            <person name="Pallen M.J."/>
        </authorList>
    </citation>
    <scope>NUCLEOTIDE SEQUENCE</scope>
    <source>
        <strain evidence="1">1719</strain>
    </source>
</reference>
<gene>
    <name evidence="1" type="ORF">H9853_06440</name>
</gene>
<name>A0A9D1W8W0_9SPHI</name>
<protein>
    <submittedName>
        <fullName evidence="1">DUF4230 domain-containing protein</fullName>
    </submittedName>
</protein>
<dbReference type="AlphaFoldDB" id="A0A9D1W8W0"/>
<accession>A0A9D1W8W0</accession>
<dbReference type="InterPro" id="IPR025324">
    <property type="entry name" value="DUF4230"/>
</dbReference>
<comment type="caution">
    <text evidence="1">The sequence shown here is derived from an EMBL/GenBank/DDBJ whole genome shotgun (WGS) entry which is preliminary data.</text>
</comment>
<reference evidence="1" key="2">
    <citation type="submission" date="2021-04" db="EMBL/GenBank/DDBJ databases">
        <authorList>
            <person name="Gilroy R."/>
        </authorList>
    </citation>
    <scope>NUCLEOTIDE SEQUENCE</scope>
    <source>
        <strain evidence="1">1719</strain>
    </source>
</reference>
<sequence length="186" mass="21020">MKTFFRVLIVLLLLIIIGWLAISELSKPSKIDTRHEVLLEQIEEMGKLELIKYKFSDVIEHKAKAAYLPDASVLLIVKADAVGCIDLSKIVKEDITVVDDSVSIILPKAELCYVKIDHNASKVYDTKMAYFREASLVDQAYKAAENEITRQVKRSDILQQAEANAISVFRPILEGLGFKRINLSFH</sequence>
<dbReference type="Pfam" id="PF14014">
    <property type="entry name" value="DUF4230"/>
    <property type="match status" value="1"/>
</dbReference>
<evidence type="ECO:0000313" key="1">
    <source>
        <dbReference type="EMBL" id="HIX54646.1"/>
    </source>
</evidence>